<organism evidence="1 2">
    <name type="scientific">Gigaspora margarita</name>
    <dbReference type="NCBI Taxonomy" id="4874"/>
    <lineage>
        <taxon>Eukaryota</taxon>
        <taxon>Fungi</taxon>
        <taxon>Fungi incertae sedis</taxon>
        <taxon>Mucoromycota</taxon>
        <taxon>Glomeromycotina</taxon>
        <taxon>Glomeromycetes</taxon>
        <taxon>Diversisporales</taxon>
        <taxon>Gigasporaceae</taxon>
        <taxon>Gigaspora</taxon>
    </lineage>
</organism>
<feature type="non-terminal residue" evidence="1">
    <location>
        <position position="79"/>
    </location>
</feature>
<dbReference type="EMBL" id="CAJVQB010151212">
    <property type="protein sequence ID" value="CAG8855610.1"/>
    <property type="molecule type" value="Genomic_DNA"/>
</dbReference>
<evidence type="ECO:0000313" key="1">
    <source>
        <dbReference type="EMBL" id="CAG8855610.1"/>
    </source>
</evidence>
<reference evidence="1 2" key="1">
    <citation type="submission" date="2021-06" db="EMBL/GenBank/DDBJ databases">
        <authorList>
            <person name="Kallberg Y."/>
            <person name="Tangrot J."/>
            <person name="Rosling A."/>
        </authorList>
    </citation>
    <scope>NUCLEOTIDE SEQUENCE [LARGE SCALE GENOMIC DNA]</scope>
    <source>
        <strain evidence="1 2">120-4 pot B 10/14</strain>
    </source>
</reference>
<comment type="caution">
    <text evidence="1">The sequence shown here is derived from an EMBL/GenBank/DDBJ whole genome shotgun (WGS) entry which is preliminary data.</text>
</comment>
<keyword evidence="2" id="KW-1185">Reference proteome</keyword>
<dbReference type="Proteomes" id="UP000789901">
    <property type="component" value="Unassembled WGS sequence"/>
</dbReference>
<name>A0ABN7XLI8_GIGMA</name>
<evidence type="ECO:0000313" key="2">
    <source>
        <dbReference type="Proteomes" id="UP000789901"/>
    </source>
</evidence>
<gene>
    <name evidence="1" type="ORF">GMARGA_LOCUS44431</name>
</gene>
<feature type="non-terminal residue" evidence="1">
    <location>
        <position position="1"/>
    </location>
</feature>
<accession>A0ABN7XLI8</accession>
<proteinExistence type="predicted"/>
<protein>
    <submittedName>
        <fullName evidence="1">26428_t:CDS:1</fullName>
    </submittedName>
</protein>
<sequence length="79" mass="9218">FEIIDVLLTIEHCYINQLSALDIDDEIDLEKDKNDKEINDSTIKNSSYFSWTRLLELKDAITWLATMLALKKGKENKKD</sequence>